<dbReference type="Pfam" id="PF12706">
    <property type="entry name" value="Lactamase_B_2"/>
    <property type="match status" value="1"/>
</dbReference>
<dbReference type="InterPro" id="IPR001279">
    <property type="entry name" value="Metallo-B-lactamas"/>
</dbReference>
<proteinExistence type="predicted"/>
<accession>A0ABV3ZNS0</accession>
<organism evidence="2 3">
    <name type="scientific">Danxiaibacter flavus</name>
    <dbReference type="NCBI Taxonomy" id="3049108"/>
    <lineage>
        <taxon>Bacteria</taxon>
        <taxon>Pseudomonadati</taxon>
        <taxon>Bacteroidota</taxon>
        <taxon>Chitinophagia</taxon>
        <taxon>Chitinophagales</taxon>
        <taxon>Chitinophagaceae</taxon>
        <taxon>Danxiaibacter</taxon>
    </lineage>
</organism>
<reference evidence="2 3" key="1">
    <citation type="submission" date="2023-07" db="EMBL/GenBank/DDBJ databases">
        <authorList>
            <person name="Lian W.-H."/>
        </authorList>
    </citation>
    <scope>NUCLEOTIDE SEQUENCE [LARGE SCALE GENOMIC DNA]</scope>
    <source>
        <strain evidence="2 3">SYSU DXS3180</strain>
    </source>
</reference>
<evidence type="ECO:0000313" key="2">
    <source>
        <dbReference type="EMBL" id="MEX6691225.1"/>
    </source>
</evidence>
<evidence type="ECO:0000313" key="3">
    <source>
        <dbReference type="Proteomes" id="UP001560573"/>
    </source>
</evidence>
<keyword evidence="3" id="KW-1185">Reference proteome</keyword>
<dbReference type="Gene3D" id="3.60.15.10">
    <property type="entry name" value="Ribonuclease Z/Hydroxyacylglutathione hydrolase-like"/>
    <property type="match status" value="1"/>
</dbReference>
<evidence type="ECO:0000259" key="1">
    <source>
        <dbReference type="SMART" id="SM00849"/>
    </source>
</evidence>
<dbReference type="PANTHER" id="PTHR47619">
    <property type="entry name" value="METALLO-HYDROLASE YYCJ-RELATED"/>
    <property type="match status" value="1"/>
</dbReference>
<dbReference type="Proteomes" id="UP001560573">
    <property type="component" value="Unassembled WGS sequence"/>
</dbReference>
<dbReference type="RefSeq" id="WP_369332641.1">
    <property type="nucleotide sequence ID" value="NZ_JAULBC010000015.1"/>
</dbReference>
<dbReference type="InterPro" id="IPR052533">
    <property type="entry name" value="WalJ/YycJ-like"/>
</dbReference>
<comment type="caution">
    <text evidence="2">The sequence shown here is derived from an EMBL/GenBank/DDBJ whole genome shotgun (WGS) entry which is preliminary data.</text>
</comment>
<dbReference type="SMART" id="SM00849">
    <property type="entry name" value="Lactamase_B"/>
    <property type="match status" value="1"/>
</dbReference>
<feature type="domain" description="Metallo-beta-lactamase" evidence="1">
    <location>
        <begin position="11"/>
        <end position="181"/>
    </location>
</feature>
<sequence>MKLKIIGSSSAGNCYILENDKEALIIEAGVRFEKIKKALNFQLSKVAGCLLTHEHGDHAKGVNEVMAAGIDVYSAPGTFEVLKINNHRAKKLTVGQVFSVGSFKVIAFDVNHDVRQPVGFIINHEETGNVLFLTDTYYVSNKFKNIHNILIEANYCLDIIRRKVDEGRLKDFLKDRVIQSHMSIDTCRNTLLANDLSKVNNIVLIHLSDSNSNAAEFQQKISRATGKTVHIADAGIVIENFNKTPF</sequence>
<gene>
    <name evidence="2" type="ORF">QTN47_27195</name>
</gene>
<name>A0ABV3ZNS0_9BACT</name>
<dbReference type="PANTHER" id="PTHR47619:SF1">
    <property type="entry name" value="EXODEOXYRIBONUCLEASE WALJ"/>
    <property type="match status" value="1"/>
</dbReference>
<protein>
    <submittedName>
        <fullName evidence="2">MBL fold metallo-hydrolase</fullName>
    </submittedName>
</protein>
<dbReference type="InterPro" id="IPR036866">
    <property type="entry name" value="RibonucZ/Hydroxyglut_hydro"/>
</dbReference>
<dbReference type="EMBL" id="JAULBC010000015">
    <property type="protein sequence ID" value="MEX6691225.1"/>
    <property type="molecule type" value="Genomic_DNA"/>
</dbReference>
<dbReference type="SUPFAM" id="SSF56281">
    <property type="entry name" value="Metallo-hydrolase/oxidoreductase"/>
    <property type="match status" value="1"/>
</dbReference>